<evidence type="ECO:0000256" key="7">
    <source>
        <dbReference type="SAM" id="MobiDB-lite"/>
    </source>
</evidence>
<evidence type="ECO:0000259" key="10">
    <source>
        <dbReference type="PROSITE" id="PS50112"/>
    </source>
</evidence>
<dbReference type="Gene3D" id="3.30.565.10">
    <property type="entry name" value="Histidine kinase-like ATPase, C-terminal domain"/>
    <property type="match status" value="1"/>
</dbReference>
<dbReference type="InterPro" id="IPR004358">
    <property type="entry name" value="Sig_transdc_His_kin-like_C"/>
</dbReference>
<dbReference type="SUPFAM" id="SSF55874">
    <property type="entry name" value="ATPase domain of HSP90 chaperone/DNA topoisomerase II/histidine kinase"/>
    <property type="match status" value="1"/>
</dbReference>
<keyword evidence="5" id="KW-0418">Kinase</keyword>
<evidence type="ECO:0000259" key="11">
    <source>
        <dbReference type="PROSITE" id="PS50113"/>
    </source>
</evidence>
<name>A0ABZ0SBD9_9GAMM</name>
<feature type="domain" description="Histidine kinase" evidence="9">
    <location>
        <begin position="911"/>
        <end position="1128"/>
    </location>
</feature>
<keyword evidence="3" id="KW-0597">Phosphoprotein</keyword>
<keyword evidence="8" id="KW-0812">Transmembrane</keyword>
<organism evidence="12 13">
    <name type="scientific">Thiorhodovibrio winogradskyi</name>
    <dbReference type="NCBI Taxonomy" id="77007"/>
    <lineage>
        <taxon>Bacteria</taxon>
        <taxon>Pseudomonadati</taxon>
        <taxon>Pseudomonadota</taxon>
        <taxon>Gammaproteobacteria</taxon>
        <taxon>Chromatiales</taxon>
        <taxon>Chromatiaceae</taxon>
        <taxon>Thiorhodovibrio</taxon>
    </lineage>
</organism>
<dbReference type="InterPro" id="IPR000014">
    <property type="entry name" value="PAS"/>
</dbReference>
<dbReference type="GO" id="GO:0004673">
    <property type="term" value="F:protein histidine kinase activity"/>
    <property type="evidence" value="ECO:0007669"/>
    <property type="project" value="UniProtKB-EC"/>
</dbReference>
<dbReference type="InterPro" id="IPR036890">
    <property type="entry name" value="HATPase_C_sf"/>
</dbReference>
<keyword evidence="6" id="KW-0902">Two-component regulatory system</keyword>
<dbReference type="Proteomes" id="UP001432180">
    <property type="component" value="Chromosome"/>
</dbReference>
<feature type="transmembrane region" description="Helical" evidence="8">
    <location>
        <begin position="423"/>
        <end position="442"/>
    </location>
</feature>
<dbReference type="SMART" id="SM00388">
    <property type="entry name" value="HisKA"/>
    <property type="match status" value="1"/>
</dbReference>
<evidence type="ECO:0000259" key="9">
    <source>
        <dbReference type="PROSITE" id="PS50109"/>
    </source>
</evidence>
<evidence type="ECO:0000256" key="2">
    <source>
        <dbReference type="ARBA" id="ARBA00012438"/>
    </source>
</evidence>
<dbReference type="InterPro" id="IPR003661">
    <property type="entry name" value="HisK_dim/P_dom"/>
</dbReference>
<evidence type="ECO:0000256" key="8">
    <source>
        <dbReference type="SAM" id="Phobius"/>
    </source>
</evidence>
<dbReference type="SMART" id="SM00387">
    <property type="entry name" value="HATPase_c"/>
    <property type="match status" value="1"/>
</dbReference>
<dbReference type="Gene3D" id="1.10.287.130">
    <property type="match status" value="1"/>
</dbReference>
<dbReference type="SUPFAM" id="SSF55781">
    <property type="entry name" value="GAF domain-like"/>
    <property type="match status" value="1"/>
</dbReference>
<dbReference type="NCBIfam" id="TIGR00229">
    <property type="entry name" value="sensory_box"/>
    <property type="match status" value="1"/>
</dbReference>
<feature type="domain" description="PAC" evidence="11">
    <location>
        <begin position="541"/>
        <end position="591"/>
    </location>
</feature>
<dbReference type="SMART" id="SM00091">
    <property type="entry name" value="PAS"/>
    <property type="match status" value="2"/>
</dbReference>
<protein>
    <recommendedName>
        <fullName evidence="2">histidine kinase</fullName>
        <ecNumber evidence="2">2.7.13.3</ecNumber>
    </recommendedName>
</protein>
<reference evidence="12 13" key="1">
    <citation type="journal article" date="2023" name="Microorganisms">
        <title>Thiorhodovibrio frisius and Trv. litoralis spp. nov., Two Novel Members from a Clade of Fastidious Purple Sulfur Bacteria That Exhibit Unique Red-Shifted Light-Harvesting Capabilities.</title>
        <authorList>
            <person name="Methner A."/>
            <person name="Kuzyk S.B."/>
            <person name="Petersen J."/>
            <person name="Bauer S."/>
            <person name="Brinkmann H."/>
            <person name="Sichau K."/>
            <person name="Wanner G."/>
            <person name="Wolf J."/>
            <person name="Neumann-Schaal M."/>
            <person name="Henke P."/>
            <person name="Tank M."/>
            <person name="Sproer C."/>
            <person name="Bunk B."/>
            <person name="Overmann J."/>
        </authorList>
    </citation>
    <scope>NUCLEOTIDE SEQUENCE [LARGE SCALE GENOMIC DNA]</scope>
    <source>
        <strain evidence="12 13">DSM 6702</strain>
    </source>
</reference>
<dbReference type="InterPro" id="IPR000700">
    <property type="entry name" value="PAS-assoc_C"/>
</dbReference>
<dbReference type="Pfam" id="PF13426">
    <property type="entry name" value="PAS_9"/>
    <property type="match status" value="1"/>
</dbReference>
<dbReference type="InterPro" id="IPR035965">
    <property type="entry name" value="PAS-like_dom_sf"/>
</dbReference>
<evidence type="ECO:0000256" key="1">
    <source>
        <dbReference type="ARBA" id="ARBA00000085"/>
    </source>
</evidence>
<dbReference type="PANTHER" id="PTHR43711">
    <property type="entry name" value="TWO-COMPONENT HISTIDINE KINASE"/>
    <property type="match status" value="1"/>
</dbReference>
<dbReference type="Gene3D" id="3.30.450.40">
    <property type="match status" value="1"/>
</dbReference>
<keyword evidence="8" id="KW-0472">Membrane</keyword>
<feature type="domain" description="PAS" evidence="10">
    <location>
        <begin position="463"/>
        <end position="510"/>
    </location>
</feature>
<dbReference type="InterPro" id="IPR005467">
    <property type="entry name" value="His_kinase_dom"/>
</dbReference>
<dbReference type="SMART" id="SM00086">
    <property type="entry name" value="PAC"/>
    <property type="match status" value="2"/>
</dbReference>
<dbReference type="SUPFAM" id="SSF55785">
    <property type="entry name" value="PYP-like sensor domain (PAS domain)"/>
    <property type="match status" value="2"/>
</dbReference>
<keyword evidence="4 12" id="KW-0808">Transferase</keyword>
<dbReference type="InterPro" id="IPR001610">
    <property type="entry name" value="PAC"/>
</dbReference>
<dbReference type="InterPro" id="IPR029016">
    <property type="entry name" value="GAF-like_dom_sf"/>
</dbReference>
<dbReference type="CDD" id="cd00082">
    <property type="entry name" value="HisKA"/>
    <property type="match status" value="1"/>
</dbReference>
<dbReference type="RefSeq" id="WP_328983785.1">
    <property type="nucleotide sequence ID" value="NZ_CP121472.1"/>
</dbReference>
<evidence type="ECO:0000313" key="13">
    <source>
        <dbReference type="Proteomes" id="UP001432180"/>
    </source>
</evidence>
<evidence type="ECO:0000256" key="5">
    <source>
        <dbReference type="ARBA" id="ARBA00022777"/>
    </source>
</evidence>
<keyword evidence="13" id="KW-1185">Reference proteome</keyword>
<feature type="transmembrane region" description="Helical" evidence="8">
    <location>
        <begin position="20"/>
        <end position="41"/>
    </location>
</feature>
<dbReference type="InterPro" id="IPR050736">
    <property type="entry name" value="Sensor_HK_Regulatory"/>
</dbReference>
<comment type="catalytic activity">
    <reaction evidence="1">
        <text>ATP + protein L-histidine = ADP + protein N-phospho-L-histidine.</text>
        <dbReference type="EC" id="2.7.13.3"/>
    </reaction>
</comment>
<evidence type="ECO:0000256" key="6">
    <source>
        <dbReference type="ARBA" id="ARBA00023012"/>
    </source>
</evidence>
<feature type="transmembrane region" description="Helical" evidence="8">
    <location>
        <begin position="247"/>
        <end position="266"/>
    </location>
</feature>
<feature type="transmembrane region" description="Helical" evidence="8">
    <location>
        <begin position="205"/>
        <end position="227"/>
    </location>
</feature>
<feature type="region of interest" description="Disordered" evidence="7">
    <location>
        <begin position="119"/>
        <end position="143"/>
    </location>
</feature>
<sequence length="1148" mass="125253">MPTVDSPDAQEPIGRAAPRGLTIPLLACIGLVIVSGILASWRMGVRETQLHEKVLTEALGLAQTLALYPFDTTLLANPSASSDQEQQTSTQLSCHLHRFAAFAGYSAIWTLSQQGENFQFGPGSNNPGRDCRPRLDGQRPSIPPETAQVFTSGQAVISAPHGRDGAPVISVLVPLDPVPRDQNADYVLGIDIAASHWRAAIWSAAILPLALGGVLTLAFIIAAGVVYHSGAASEQTSASLRYLEPVLAALTGLALTLAATAIANQLERDSKSDLLEWTSSRFSLDMARILRAQQATSNQDSAAPPPSFATDQLMPASGLASAEVPAVIAARHLLEQSLLQQHRFELKIDADLLALNDQGTARLIRPVSDTHQQNQTAKVRFIPPLSATTNLQELLPLFTEGETFAIQLKIGTTSALQASAARATGAIGLILTAVATALVVWLRGRLASLERLLNQRNDALQQREANFSAITNSVRDAIIMMDNRSRITYWNPAAEQLFGHSETEAKGQDLHRLLGGPELAKTYHSGSSDKSALSGDPLVGRLVEVEAKHKNGKRVPLELSLSTMLLDRKWHAIGVLRDITARKRSQERLVKLNNCLANLGSDYRENIDRITSVAGKILTADTALYNRLDNGLLVTLGSWQAPEDLPPKDAPEGHICYDLIKGSANRDSGRCGGSLTDAISSQDAFFLDDLTLTDYPRTDPAVRNYALKAYFGHVVRCGGEAVGSLCVVFKHQRTPSDEEKRLLGILAAALTTEENRHLATLELELSEKRMSLAMRSTGIGIWEYEPDTRQLRADTSMHGLLGLQAVLATRSIDDWVLRLLPEDMPKLKQTLQTSLTQEGELDEELRLPITESEVRYLRIIGSVHAKGHDDRPYVIGVCYNITRRKETESRLRQAKDIAEKASQMKTRFLSQVSHELRTPMNAVLGFAQLLDSDPDLNEDQQDSVQEILRSGHHLLKLIDEVLDLAQIESGETEIHIQELVLAPALEESLTLIRQLAREHELSIHFSSPEDLAVAADSFRLKQILINLLSNAIKYNRPGGSIWLAAEALPEDLVRISVRDTGAGIRADQLGDLFEPFQRLPDAQLSGVEGSGIGLAVVKRLVELMGGNIGVESVPGEGSCFWFDLPRRPTDLAVVPLLRPEPAHPLVIK</sequence>
<dbReference type="PROSITE" id="PS50112">
    <property type="entry name" value="PAS"/>
    <property type="match status" value="1"/>
</dbReference>
<accession>A0ABZ0SBD9</accession>
<evidence type="ECO:0000313" key="12">
    <source>
        <dbReference type="EMBL" id="WPL17988.1"/>
    </source>
</evidence>
<evidence type="ECO:0000256" key="3">
    <source>
        <dbReference type="ARBA" id="ARBA00022553"/>
    </source>
</evidence>
<dbReference type="PROSITE" id="PS50109">
    <property type="entry name" value="HIS_KIN"/>
    <property type="match status" value="1"/>
</dbReference>
<dbReference type="InterPro" id="IPR036097">
    <property type="entry name" value="HisK_dim/P_sf"/>
</dbReference>
<evidence type="ECO:0000256" key="4">
    <source>
        <dbReference type="ARBA" id="ARBA00022679"/>
    </source>
</evidence>
<dbReference type="EMBL" id="CP121472">
    <property type="protein sequence ID" value="WPL17988.1"/>
    <property type="molecule type" value="Genomic_DNA"/>
</dbReference>
<dbReference type="PROSITE" id="PS50113">
    <property type="entry name" value="PAC"/>
    <property type="match status" value="1"/>
</dbReference>
<dbReference type="CDD" id="cd00130">
    <property type="entry name" value="PAS"/>
    <property type="match status" value="2"/>
</dbReference>
<dbReference type="PRINTS" id="PR00344">
    <property type="entry name" value="BCTRLSENSOR"/>
</dbReference>
<dbReference type="PANTHER" id="PTHR43711:SF26">
    <property type="entry name" value="SENSOR HISTIDINE KINASE RCSC"/>
    <property type="match status" value="1"/>
</dbReference>
<dbReference type="InterPro" id="IPR003594">
    <property type="entry name" value="HATPase_dom"/>
</dbReference>
<dbReference type="SUPFAM" id="SSF47384">
    <property type="entry name" value="Homodimeric domain of signal transducing histidine kinase"/>
    <property type="match status" value="1"/>
</dbReference>
<proteinExistence type="predicted"/>
<gene>
    <name evidence="12" type="primary">pleC</name>
    <name evidence="12" type="ORF">Thiowin_03036</name>
</gene>
<dbReference type="Pfam" id="PF00512">
    <property type="entry name" value="HisKA"/>
    <property type="match status" value="1"/>
</dbReference>
<dbReference type="Pfam" id="PF02518">
    <property type="entry name" value="HATPase_c"/>
    <property type="match status" value="1"/>
</dbReference>
<dbReference type="Gene3D" id="3.30.450.20">
    <property type="entry name" value="PAS domain"/>
    <property type="match status" value="2"/>
</dbReference>
<dbReference type="CDD" id="cd16922">
    <property type="entry name" value="HATPase_EvgS-ArcB-TorS-like"/>
    <property type="match status" value="1"/>
</dbReference>
<dbReference type="EC" id="2.7.13.3" evidence="2"/>
<keyword evidence="8" id="KW-1133">Transmembrane helix</keyword>